<dbReference type="Pfam" id="PF01053">
    <property type="entry name" value="Cys_Met_Meta_PP"/>
    <property type="match status" value="1"/>
</dbReference>
<proteinExistence type="inferred from homology"/>
<evidence type="ECO:0000256" key="4">
    <source>
        <dbReference type="ARBA" id="ARBA00012085"/>
    </source>
</evidence>
<evidence type="ECO:0000256" key="3">
    <source>
        <dbReference type="ARBA" id="ARBA00009077"/>
    </source>
</evidence>
<dbReference type="InterPro" id="IPR000277">
    <property type="entry name" value="Cys/Met-Metab_PyrdxlP-dep_enz"/>
</dbReference>
<gene>
    <name evidence="10" type="ORF">PSALAMII_LOCUS6677</name>
</gene>
<sequence>MQGFGTRAIRAGLPRDTTTGAMVESICLSTTFAQDHAGVPVGPYVYGRSSNPNRESFEKAVAELESAKYALAFSSGMTATAAVLQGLGTDSRVVAMGSLYGGTHRYLTHLAPAFGVKVSFNLGKKISIVWIETPSNPTLSLVDIRAVADAAHAEGCILVVDNTLLSPYFQNPLSFGADIVLHSVTKYINGHTDVLMGVVALNCRDTKKTLSFIQNAAGSVPSPFDCWLAHRGLKTLHLHAPAAARSALAIANLLEESPLVLSVNYPGLDSHLQRAIAVKQHRDGLGGAMVSFRIRGGPDAAAKFCENSKLFTLAESLGGLESLCEIPAVMTHSAMPINTREAGGIHDDMIRLSVGLEDTDDLVNDILETLEVTASRS</sequence>
<dbReference type="GO" id="GO:0004123">
    <property type="term" value="F:cystathionine gamma-lyase activity"/>
    <property type="evidence" value="ECO:0007669"/>
    <property type="project" value="TreeGrafter"/>
</dbReference>
<comment type="pathway">
    <text evidence="2">Amino-acid biosynthesis; L-cysteine biosynthesis; L-cysteine from L-homocysteine and L-serine: step 2/2.</text>
</comment>
<dbReference type="OrthoDB" id="3512640at2759"/>
<dbReference type="InterPro" id="IPR015421">
    <property type="entry name" value="PyrdxlP-dep_Trfase_major"/>
</dbReference>
<evidence type="ECO:0000256" key="7">
    <source>
        <dbReference type="ARBA" id="ARBA00029853"/>
    </source>
</evidence>
<evidence type="ECO:0000313" key="10">
    <source>
        <dbReference type="EMBL" id="CAG8387060.1"/>
    </source>
</evidence>
<evidence type="ECO:0000313" key="11">
    <source>
        <dbReference type="Proteomes" id="UP001152646"/>
    </source>
</evidence>
<dbReference type="GO" id="GO:0019346">
    <property type="term" value="P:transsulfuration"/>
    <property type="evidence" value="ECO:0007669"/>
    <property type="project" value="InterPro"/>
</dbReference>
<dbReference type="PANTHER" id="PTHR11808">
    <property type="entry name" value="TRANS-SULFURATION ENZYME FAMILY MEMBER"/>
    <property type="match status" value="1"/>
</dbReference>
<protein>
    <recommendedName>
        <fullName evidence="4">cystathionine gamma-lyase</fullName>
        <ecNumber evidence="4">4.4.1.1</ecNumber>
    </recommendedName>
    <alternativeName>
        <fullName evidence="7">Gamma-cystathionase</fullName>
    </alternativeName>
</protein>
<dbReference type="PIRSF" id="PIRSF001434">
    <property type="entry name" value="CGS"/>
    <property type="match status" value="1"/>
</dbReference>
<dbReference type="AlphaFoldDB" id="A0A9W4NJM8"/>
<dbReference type="SUPFAM" id="SSF53383">
    <property type="entry name" value="PLP-dependent transferases"/>
    <property type="match status" value="1"/>
</dbReference>
<dbReference type="FunFam" id="3.40.640.10:FF:000046">
    <property type="entry name" value="Cystathionine gamma-lyase"/>
    <property type="match status" value="1"/>
</dbReference>
<dbReference type="EMBL" id="CAJVPA010000192">
    <property type="protein sequence ID" value="CAG8387060.1"/>
    <property type="molecule type" value="Genomic_DNA"/>
</dbReference>
<keyword evidence="6" id="KW-0028">Amino-acid biosynthesis</keyword>
<feature type="modified residue" description="N6-(pyridoxal phosphate)lysine" evidence="8">
    <location>
        <position position="186"/>
    </location>
</feature>
<keyword evidence="5 8" id="KW-0663">Pyridoxal phosphate</keyword>
<dbReference type="InterPro" id="IPR015422">
    <property type="entry name" value="PyrdxlP-dep_Trfase_small"/>
</dbReference>
<evidence type="ECO:0000256" key="6">
    <source>
        <dbReference type="ARBA" id="ARBA00023192"/>
    </source>
</evidence>
<dbReference type="CDD" id="cd00614">
    <property type="entry name" value="CGS_like"/>
    <property type="match status" value="1"/>
</dbReference>
<evidence type="ECO:0000256" key="1">
    <source>
        <dbReference type="ARBA" id="ARBA00001933"/>
    </source>
</evidence>
<evidence type="ECO:0000256" key="2">
    <source>
        <dbReference type="ARBA" id="ARBA00005038"/>
    </source>
</evidence>
<dbReference type="Proteomes" id="UP001152646">
    <property type="component" value="Unassembled WGS sequence"/>
</dbReference>
<organism evidence="10 11">
    <name type="scientific">Penicillium salamii</name>
    <dbReference type="NCBI Taxonomy" id="1612424"/>
    <lineage>
        <taxon>Eukaryota</taxon>
        <taxon>Fungi</taxon>
        <taxon>Dikarya</taxon>
        <taxon>Ascomycota</taxon>
        <taxon>Pezizomycotina</taxon>
        <taxon>Eurotiomycetes</taxon>
        <taxon>Eurotiomycetidae</taxon>
        <taxon>Eurotiales</taxon>
        <taxon>Aspergillaceae</taxon>
        <taxon>Penicillium</taxon>
    </lineage>
</organism>
<keyword evidence="6" id="KW-0198">Cysteine biosynthesis</keyword>
<evidence type="ECO:0000256" key="5">
    <source>
        <dbReference type="ARBA" id="ARBA00022898"/>
    </source>
</evidence>
<dbReference type="GO" id="GO:0005737">
    <property type="term" value="C:cytoplasm"/>
    <property type="evidence" value="ECO:0007669"/>
    <property type="project" value="TreeGrafter"/>
</dbReference>
<dbReference type="PANTHER" id="PTHR11808:SF15">
    <property type="entry name" value="CYSTATHIONINE GAMMA-LYASE"/>
    <property type="match status" value="1"/>
</dbReference>
<accession>A0A9W4NJM8</accession>
<comment type="caution">
    <text evidence="10">The sequence shown here is derived from an EMBL/GenBank/DDBJ whole genome shotgun (WGS) entry which is preliminary data.</text>
</comment>
<dbReference type="Gene3D" id="3.40.640.10">
    <property type="entry name" value="Type I PLP-dependent aspartate aminotransferase-like (Major domain)"/>
    <property type="match status" value="1"/>
</dbReference>
<reference evidence="10" key="1">
    <citation type="submission" date="2021-07" db="EMBL/GenBank/DDBJ databases">
        <authorList>
            <person name="Branca A.L. A."/>
        </authorList>
    </citation>
    <scope>NUCLEOTIDE SEQUENCE</scope>
</reference>
<dbReference type="EC" id="4.4.1.1" evidence="4"/>
<dbReference type="InterPro" id="IPR015424">
    <property type="entry name" value="PyrdxlP-dep_Trfase"/>
</dbReference>
<comment type="similarity">
    <text evidence="3 9">Belongs to the trans-sulfuration enzymes family.</text>
</comment>
<dbReference type="GO" id="GO:0030170">
    <property type="term" value="F:pyridoxal phosphate binding"/>
    <property type="evidence" value="ECO:0007669"/>
    <property type="project" value="InterPro"/>
</dbReference>
<dbReference type="Gene3D" id="3.90.1150.10">
    <property type="entry name" value="Aspartate Aminotransferase, domain 1"/>
    <property type="match status" value="1"/>
</dbReference>
<comment type="cofactor">
    <cofactor evidence="1 9">
        <name>pyridoxal 5'-phosphate</name>
        <dbReference type="ChEBI" id="CHEBI:597326"/>
    </cofactor>
</comment>
<evidence type="ECO:0000256" key="9">
    <source>
        <dbReference type="RuleBase" id="RU362118"/>
    </source>
</evidence>
<evidence type="ECO:0000256" key="8">
    <source>
        <dbReference type="PIRSR" id="PIRSR001434-2"/>
    </source>
</evidence>
<name>A0A9W4NJM8_9EURO</name>
<dbReference type="GO" id="GO:0019343">
    <property type="term" value="P:cysteine biosynthetic process via cystathionine"/>
    <property type="evidence" value="ECO:0007669"/>
    <property type="project" value="TreeGrafter"/>
</dbReference>